<keyword evidence="3" id="KW-1185">Reference proteome</keyword>
<dbReference type="HOGENOM" id="CLU_100715_4_4_11"/>
<sequence length="133" mass="14414">MSTPFESVNTGVAAHIGRYADAVRIPAGSEIIYTSGTPGMRPDGTLPEDFAEEAAQAWRNVEEALSRAGARLSDIVSVRQWLTDAADIPAYAAVRSSVIRHEPVFMLAVVPALVWPDIRVEVEVTAIRRPAML</sequence>
<dbReference type="eggNOG" id="COG0251">
    <property type="taxonomic scope" value="Bacteria"/>
</dbReference>
<dbReference type="EMBL" id="HG964446">
    <property type="protein sequence ID" value="CDO88114.1"/>
    <property type="molecule type" value="Genomic_DNA"/>
</dbReference>
<dbReference type="PANTHER" id="PTHR43857">
    <property type="entry name" value="BLR7761 PROTEIN"/>
    <property type="match status" value="1"/>
</dbReference>
<organism evidence="1">
    <name type="scientific">Mycobacterium triplex</name>
    <dbReference type="NCBI Taxonomy" id="47839"/>
    <lineage>
        <taxon>Bacteria</taxon>
        <taxon>Bacillati</taxon>
        <taxon>Actinomycetota</taxon>
        <taxon>Actinomycetes</taxon>
        <taxon>Mycobacteriales</taxon>
        <taxon>Mycobacteriaceae</taxon>
        <taxon>Mycobacterium</taxon>
        <taxon>Mycobacterium simiae complex</taxon>
    </lineage>
</organism>
<dbReference type="Gene3D" id="3.30.1330.40">
    <property type="entry name" value="RutC-like"/>
    <property type="match status" value="1"/>
</dbReference>
<name>A0A024JX06_9MYCO</name>
<reference evidence="2 3" key="3">
    <citation type="submission" date="2016-01" db="EMBL/GenBank/DDBJ databases">
        <title>The new phylogeny of the genus Mycobacterium.</title>
        <authorList>
            <person name="Tarcisio F."/>
            <person name="Conor M."/>
            <person name="Antonella G."/>
            <person name="Elisabetta G."/>
            <person name="Giulia F.S."/>
            <person name="Sara T."/>
            <person name="Anna F."/>
            <person name="Clotilde B."/>
            <person name="Roberto B."/>
            <person name="Veronica D.S."/>
            <person name="Fabio R."/>
            <person name="Monica P."/>
            <person name="Olivier J."/>
            <person name="Enrico T."/>
            <person name="Nicola S."/>
        </authorList>
    </citation>
    <scope>NUCLEOTIDE SEQUENCE [LARGE SCALE GENOMIC DNA]</scope>
    <source>
        <strain evidence="2 3">DSM 44626</strain>
    </source>
</reference>
<accession>A0A024JX06</accession>
<dbReference type="Pfam" id="PF01042">
    <property type="entry name" value="Ribonuc_L-PSP"/>
    <property type="match status" value="1"/>
</dbReference>
<dbReference type="AlphaFoldDB" id="A0A024JX06"/>
<dbReference type="Proteomes" id="UP000028880">
    <property type="component" value="Unassembled WGS sequence"/>
</dbReference>
<reference evidence="1" key="2">
    <citation type="submission" date="2014-04" db="EMBL/GenBank/DDBJ databases">
        <authorList>
            <person name="Urmite Genomes U."/>
        </authorList>
    </citation>
    <scope>NUCLEOTIDE SEQUENCE</scope>
    <source>
        <strain evidence="1">DSM 44626</strain>
    </source>
</reference>
<dbReference type="Proteomes" id="UP000193710">
    <property type="component" value="Unassembled WGS sequence"/>
</dbReference>
<dbReference type="STRING" id="47839.BN973_02478"/>
<evidence type="ECO:0000313" key="1">
    <source>
        <dbReference type="EMBL" id="CDO88114.1"/>
    </source>
</evidence>
<dbReference type="EMBL" id="LQPY01000034">
    <property type="protein sequence ID" value="ORX00707.1"/>
    <property type="molecule type" value="Genomic_DNA"/>
</dbReference>
<protein>
    <submittedName>
        <fullName evidence="2">Enamine deaminase RidA</fullName>
    </submittedName>
    <submittedName>
        <fullName evidence="1">Endoribonuclease L-PSP</fullName>
    </submittedName>
</protein>
<dbReference type="InterPro" id="IPR035959">
    <property type="entry name" value="RutC-like_sf"/>
</dbReference>
<dbReference type="OrthoDB" id="3212792at2"/>
<dbReference type="PANTHER" id="PTHR43857:SF1">
    <property type="entry name" value="YJGH FAMILY PROTEIN"/>
    <property type="match status" value="1"/>
</dbReference>
<reference evidence="1" key="1">
    <citation type="journal article" date="2014" name="Genome Announc.">
        <title>Draft Genome Sequence of Mycobacterium triplex DSM 44626.</title>
        <authorList>
            <person name="Sassi M."/>
            <person name="Croce O."/>
            <person name="Robert C."/>
            <person name="Raoult D."/>
            <person name="Drancourt M."/>
        </authorList>
    </citation>
    <scope>NUCLEOTIDE SEQUENCE [LARGE SCALE GENOMIC DNA]</scope>
    <source>
        <strain evidence="1">DSM 44626</strain>
    </source>
</reference>
<evidence type="ECO:0000313" key="2">
    <source>
        <dbReference type="EMBL" id="ORX00707.1"/>
    </source>
</evidence>
<proteinExistence type="predicted"/>
<dbReference type="RefSeq" id="WP_036468377.1">
    <property type="nucleotide sequence ID" value="NZ_HG964446.1"/>
</dbReference>
<gene>
    <name evidence="2" type="ORF">AWC29_01780</name>
    <name evidence="1" type="ORF">BN973_02478</name>
</gene>
<evidence type="ECO:0000313" key="3">
    <source>
        <dbReference type="Proteomes" id="UP000193710"/>
    </source>
</evidence>
<dbReference type="SUPFAM" id="SSF55298">
    <property type="entry name" value="YjgF-like"/>
    <property type="match status" value="1"/>
</dbReference>
<dbReference type="InterPro" id="IPR006175">
    <property type="entry name" value="YjgF/YER057c/UK114"/>
</dbReference>